<feature type="region of interest" description="Disordered" evidence="1">
    <location>
        <begin position="79"/>
        <end position="99"/>
    </location>
</feature>
<dbReference type="EMBL" id="AFYH01103977">
    <property type="status" value="NOT_ANNOTATED_CDS"/>
    <property type="molecule type" value="Genomic_DNA"/>
</dbReference>
<dbReference type="Pfam" id="PF00612">
    <property type="entry name" value="IQ"/>
    <property type="match status" value="1"/>
</dbReference>
<dbReference type="Proteomes" id="UP000008672">
    <property type="component" value="Unassembled WGS sequence"/>
</dbReference>
<dbReference type="PANTHER" id="PTHR34927">
    <property type="entry name" value="IQ DOMAIN-CONTAINING PROTEIN K"/>
    <property type="match status" value="1"/>
</dbReference>
<dbReference type="GeneTree" id="ENSGT00390000007907"/>
<evidence type="ECO:0000313" key="3">
    <source>
        <dbReference type="Proteomes" id="UP000008672"/>
    </source>
</evidence>
<dbReference type="HOGENOM" id="CLU_059086_1_0_1"/>
<dbReference type="CDD" id="cd23767">
    <property type="entry name" value="IQCD"/>
    <property type="match status" value="1"/>
</dbReference>
<protein>
    <submittedName>
        <fullName evidence="2">IQ motif containing K</fullName>
    </submittedName>
</protein>
<gene>
    <name evidence="2" type="primary">IQCK</name>
</gene>
<name>H3AT10_LATCH</name>
<sequence length="273" mass="31421">MERLTLLSEFEAARPRDPAEPGSDKESVATQISQYSASKHSPVFYGQMVVKVPVDTSLSEDFNPEVSHPALVGYALVQRPPPPPVLEPPPPPDPQTCSPQEYLEHHIFPVLLPGMAEMLQQAKKEKCFERKRTKFIACDYLTEWLYNKNVKREGEPFTEFFEIPFVMEWLKDHPRPPIPLSLLISEEEAALLIQAFWRAYRVRCDPEIQELRVWQKQLRDEKRGMKKKLLEFWAKQQAKVGCKMEDVEEDSAPNRSGVAIRVLSPTPQNTLIL</sequence>
<feature type="compositionally biased region" description="Pro residues" evidence="1">
    <location>
        <begin position="79"/>
        <end position="94"/>
    </location>
</feature>
<reference evidence="2" key="2">
    <citation type="submission" date="2025-08" db="UniProtKB">
        <authorList>
            <consortium name="Ensembl"/>
        </authorList>
    </citation>
    <scope>IDENTIFICATION</scope>
</reference>
<keyword evidence="3" id="KW-1185">Reference proteome</keyword>
<dbReference type="eggNOG" id="ENOG502RYCY">
    <property type="taxonomic scope" value="Eukaryota"/>
</dbReference>
<proteinExistence type="predicted"/>
<dbReference type="STRING" id="7897.ENSLACP00000012781"/>
<dbReference type="EMBL" id="AFYH01103975">
    <property type="status" value="NOT_ANNOTATED_CDS"/>
    <property type="molecule type" value="Genomic_DNA"/>
</dbReference>
<dbReference type="Ensembl" id="ENSLACT00000012875.1">
    <property type="protein sequence ID" value="ENSLACP00000012781.1"/>
    <property type="gene ID" value="ENSLACG00000011259.1"/>
</dbReference>
<dbReference type="AlphaFoldDB" id="H3AT10"/>
<organism evidence="2 3">
    <name type="scientific">Latimeria chalumnae</name>
    <name type="common">Coelacanth</name>
    <dbReference type="NCBI Taxonomy" id="7897"/>
    <lineage>
        <taxon>Eukaryota</taxon>
        <taxon>Metazoa</taxon>
        <taxon>Chordata</taxon>
        <taxon>Craniata</taxon>
        <taxon>Vertebrata</taxon>
        <taxon>Euteleostomi</taxon>
        <taxon>Coelacanthiformes</taxon>
        <taxon>Coelacanthidae</taxon>
        <taxon>Latimeria</taxon>
    </lineage>
</organism>
<dbReference type="InterPro" id="IPR000048">
    <property type="entry name" value="IQ_motif_EF-hand-BS"/>
</dbReference>
<dbReference type="EMBL" id="AFYH01103978">
    <property type="status" value="NOT_ANNOTATED_CDS"/>
    <property type="molecule type" value="Genomic_DNA"/>
</dbReference>
<dbReference type="InterPro" id="IPR043408">
    <property type="entry name" value="IQCK"/>
</dbReference>
<dbReference type="FunCoup" id="H3AT10">
    <property type="interactions" value="272"/>
</dbReference>
<dbReference type="PANTHER" id="PTHR34927:SF1">
    <property type="entry name" value="IQ DOMAIN-CONTAINING PROTEIN K"/>
    <property type="match status" value="1"/>
</dbReference>
<accession>H3AT10</accession>
<feature type="region of interest" description="Disordered" evidence="1">
    <location>
        <begin position="1"/>
        <end position="35"/>
    </location>
</feature>
<dbReference type="EMBL" id="AFYH01103976">
    <property type="status" value="NOT_ANNOTATED_CDS"/>
    <property type="molecule type" value="Genomic_DNA"/>
</dbReference>
<reference evidence="2" key="3">
    <citation type="submission" date="2025-09" db="UniProtKB">
        <authorList>
            <consortium name="Ensembl"/>
        </authorList>
    </citation>
    <scope>IDENTIFICATION</scope>
</reference>
<evidence type="ECO:0000256" key="1">
    <source>
        <dbReference type="SAM" id="MobiDB-lite"/>
    </source>
</evidence>
<feature type="compositionally biased region" description="Basic and acidic residues" evidence="1">
    <location>
        <begin position="11"/>
        <end position="27"/>
    </location>
</feature>
<dbReference type="Bgee" id="ENSLACG00000011259">
    <property type="expression patterns" value="Expressed in muscle tissue and 5 other cell types or tissues"/>
</dbReference>
<dbReference type="CDD" id="cd22969">
    <property type="entry name" value="DD_IQCK"/>
    <property type="match status" value="1"/>
</dbReference>
<evidence type="ECO:0000313" key="2">
    <source>
        <dbReference type="Ensembl" id="ENSLACP00000012781.1"/>
    </source>
</evidence>
<dbReference type="EMBL" id="AFYH01103974">
    <property type="status" value="NOT_ANNOTATED_CDS"/>
    <property type="molecule type" value="Genomic_DNA"/>
</dbReference>
<dbReference type="OMA" id="CKEFALM"/>
<dbReference type="InParanoid" id="H3AT10"/>
<reference evidence="3" key="1">
    <citation type="submission" date="2011-08" db="EMBL/GenBank/DDBJ databases">
        <title>The draft genome of Latimeria chalumnae.</title>
        <authorList>
            <person name="Di Palma F."/>
            <person name="Alfoldi J."/>
            <person name="Johnson J."/>
            <person name="Berlin A."/>
            <person name="Gnerre S."/>
            <person name="Jaffe D."/>
            <person name="MacCallum I."/>
            <person name="Young S."/>
            <person name="Walker B.J."/>
            <person name="Lander E."/>
            <person name="Lindblad-Toh K."/>
        </authorList>
    </citation>
    <scope>NUCLEOTIDE SEQUENCE [LARGE SCALE GENOMIC DNA]</scope>
    <source>
        <strain evidence="3">Wild caught</strain>
    </source>
</reference>